<organism evidence="1 2">
    <name type="scientific">Acaulospora colombiana</name>
    <dbReference type="NCBI Taxonomy" id="27376"/>
    <lineage>
        <taxon>Eukaryota</taxon>
        <taxon>Fungi</taxon>
        <taxon>Fungi incertae sedis</taxon>
        <taxon>Mucoromycota</taxon>
        <taxon>Glomeromycotina</taxon>
        <taxon>Glomeromycetes</taxon>
        <taxon>Diversisporales</taxon>
        <taxon>Acaulosporaceae</taxon>
        <taxon>Acaulospora</taxon>
    </lineage>
</organism>
<evidence type="ECO:0000313" key="1">
    <source>
        <dbReference type="EMBL" id="CAG8550516.1"/>
    </source>
</evidence>
<evidence type="ECO:0000313" key="2">
    <source>
        <dbReference type="Proteomes" id="UP000789525"/>
    </source>
</evidence>
<accession>A0ACA9LTQ9</accession>
<protein>
    <submittedName>
        <fullName evidence="1">3243_t:CDS:1</fullName>
    </submittedName>
</protein>
<proteinExistence type="predicted"/>
<feature type="non-terminal residue" evidence="1">
    <location>
        <position position="1"/>
    </location>
</feature>
<comment type="caution">
    <text evidence="1">The sequence shown here is derived from an EMBL/GenBank/DDBJ whole genome shotgun (WGS) entry which is preliminary data.</text>
</comment>
<dbReference type="Proteomes" id="UP000789525">
    <property type="component" value="Unassembled WGS sequence"/>
</dbReference>
<keyword evidence="2" id="KW-1185">Reference proteome</keyword>
<name>A0ACA9LTQ9_9GLOM</name>
<dbReference type="EMBL" id="CAJVPT010008298">
    <property type="protein sequence ID" value="CAG8550516.1"/>
    <property type="molecule type" value="Genomic_DNA"/>
</dbReference>
<gene>
    <name evidence="1" type="ORF">ACOLOM_LOCUS4834</name>
</gene>
<sequence length="95" mass="10821">IMMDGNLAESIVSQLPGSKYASSLELRDEIYVDTYTIPCDIDTNMGPLEFEIEGKRFLMPIEDLIFNQLEDDPETCVLGITAEFMHEPTSYRYCS</sequence>
<reference evidence="1" key="1">
    <citation type="submission" date="2021-06" db="EMBL/GenBank/DDBJ databases">
        <authorList>
            <person name="Kallberg Y."/>
            <person name="Tangrot J."/>
            <person name="Rosling A."/>
        </authorList>
    </citation>
    <scope>NUCLEOTIDE SEQUENCE</scope>
    <source>
        <strain evidence="1">CL356</strain>
    </source>
</reference>